<evidence type="ECO:0000256" key="5">
    <source>
        <dbReference type="PROSITE-ProRule" id="PRU00335"/>
    </source>
</evidence>
<dbReference type="RefSeq" id="WP_109253863.1">
    <property type="nucleotide sequence ID" value="NZ_QEXV01000007.1"/>
</dbReference>
<sequence>MRDASDDRKTRRDIKREATRIAVLEAARRVFLAEGYEGATIKAIAETAQVSPGTVLNAAPSKASLLVEILQDEAETMRGLADRLEASLTGDVRTRLEALLQLILESKLSRADLFAAAVGHTWLLTDPAYHETFEHMEAVWAIVRRALERGVEAGELRAGLDAERATALLQDMLLGVLRCQRRHGPEFAPEAELRARLEVLTPALLQEA</sequence>
<organism evidence="7 8">
    <name type="scientific">Marinicauda salina</name>
    <dbReference type="NCBI Taxonomy" id="2135793"/>
    <lineage>
        <taxon>Bacteria</taxon>
        <taxon>Pseudomonadati</taxon>
        <taxon>Pseudomonadota</taxon>
        <taxon>Alphaproteobacteria</taxon>
        <taxon>Maricaulales</taxon>
        <taxon>Maricaulaceae</taxon>
        <taxon>Marinicauda</taxon>
    </lineage>
</organism>
<evidence type="ECO:0000256" key="4">
    <source>
        <dbReference type="ARBA" id="ARBA00023163"/>
    </source>
</evidence>
<protein>
    <submittedName>
        <fullName evidence="7">TetR/AcrR family transcriptional regulator</fullName>
    </submittedName>
</protein>
<dbReference type="Proteomes" id="UP000245168">
    <property type="component" value="Unassembled WGS sequence"/>
</dbReference>
<dbReference type="OrthoDB" id="9816431at2"/>
<dbReference type="AlphaFoldDB" id="A0A2U2BQS9"/>
<dbReference type="Gene3D" id="1.10.357.10">
    <property type="entry name" value="Tetracycline Repressor, domain 2"/>
    <property type="match status" value="1"/>
</dbReference>
<feature type="DNA-binding region" description="H-T-H motif" evidence="5">
    <location>
        <begin position="40"/>
        <end position="59"/>
    </location>
</feature>
<reference evidence="8" key="1">
    <citation type="submission" date="2018-05" db="EMBL/GenBank/DDBJ databases">
        <authorList>
            <person name="Liu B.-T."/>
        </authorList>
    </citation>
    <scope>NUCLEOTIDE SEQUENCE [LARGE SCALE GENOMIC DNA]</scope>
    <source>
        <strain evidence="8">WD6-1</strain>
    </source>
</reference>
<evidence type="ECO:0000256" key="2">
    <source>
        <dbReference type="ARBA" id="ARBA00023015"/>
    </source>
</evidence>
<feature type="domain" description="HTH tetR-type" evidence="6">
    <location>
        <begin position="17"/>
        <end position="77"/>
    </location>
</feature>
<evidence type="ECO:0000259" key="6">
    <source>
        <dbReference type="PROSITE" id="PS50977"/>
    </source>
</evidence>
<gene>
    <name evidence="7" type="ORF">DDZ18_13135</name>
</gene>
<keyword evidence="8" id="KW-1185">Reference proteome</keyword>
<dbReference type="InterPro" id="IPR001647">
    <property type="entry name" value="HTH_TetR"/>
</dbReference>
<dbReference type="PANTHER" id="PTHR30055:SF175">
    <property type="entry name" value="HTH-TYPE TRANSCRIPTIONAL REPRESSOR KSTR2"/>
    <property type="match status" value="1"/>
</dbReference>
<dbReference type="GO" id="GO:0000976">
    <property type="term" value="F:transcription cis-regulatory region binding"/>
    <property type="evidence" value="ECO:0007669"/>
    <property type="project" value="TreeGrafter"/>
</dbReference>
<dbReference type="EMBL" id="QEXV01000007">
    <property type="protein sequence ID" value="PWE16361.1"/>
    <property type="molecule type" value="Genomic_DNA"/>
</dbReference>
<evidence type="ECO:0000256" key="3">
    <source>
        <dbReference type="ARBA" id="ARBA00023125"/>
    </source>
</evidence>
<comment type="caution">
    <text evidence="7">The sequence shown here is derived from an EMBL/GenBank/DDBJ whole genome shotgun (WGS) entry which is preliminary data.</text>
</comment>
<dbReference type="SUPFAM" id="SSF46689">
    <property type="entry name" value="Homeodomain-like"/>
    <property type="match status" value="1"/>
</dbReference>
<evidence type="ECO:0000313" key="7">
    <source>
        <dbReference type="EMBL" id="PWE16361.1"/>
    </source>
</evidence>
<dbReference type="Pfam" id="PF00440">
    <property type="entry name" value="TetR_N"/>
    <property type="match status" value="1"/>
</dbReference>
<evidence type="ECO:0000256" key="1">
    <source>
        <dbReference type="ARBA" id="ARBA00022491"/>
    </source>
</evidence>
<dbReference type="InterPro" id="IPR009057">
    <property type="entry name" value="Homeodomain-like_sf"/>
</dbReference>
<dbReference type="PANTHER" id="PTHR30055">
    <property type="entry name" value="HTH-TYPE TRANSCRIPTIONAL REGULATOR RUTR"/>
    <property type="match status" value="1"/>
</dbReference>
<keyword evidence="2" id="KW-0805">Transcription regulation</keyword>
<dbReference type="InterPro" id="IPR036271">
    <property type="entry name" value="Tet_transcr_reg_TetR-rel_C_sf"/>
</dbReference>
<accession>A0A2U2BQS9</accession>
<proteinExistence type="predicted"/>
<keyword evidence="3 5" id="KW-0238">DNA-binding</keyword>
<keyword evidence="1" id="KW-0678">Repressor</keyword>
<dbReference type="PROSITE" id="PS50977">
    <property type="entry name" value="HTH_TETR_2"/>
    <property type="match status" value="1"/>
</dbReference>
<dbReference type="InterPro" id="IPR050109">
    <property type="entry name" value="HTH-type_TetR-like_transc_reg"/>
</dbReference>
<dbReference type="SUPFAM" id="SSF48498">
    <property type="entry name" value="Tetracyclin repressor-like, C-terminal domain"/>
    <property type="match status" value="1"/>
</dbReference>
<keyword evidence="4" id="KW-0804">Transcription</keyword>
<dbReference type="Gene3D" id="1.10.10.60">
    <property type="entry name" value="Homeodomain-like"/>
    <property type="match status" value="1"/>
</dbReference>
<evidence type="ECO:0000313" key="8">
    <source>
        <dbReference type="Proteomes" id="UP000245168"/>
    </source>
</evidence>
<name>A0A2U2BQS9_9PROT</name>
<dbReference type="GO" id="GO:0003700">
    <property type="term" value="F:DNA-binding transcription factor activity"/>
    <property type="evidence" value="ECO:0007669"/>
    <property type="project" value="TreeGrafter"/>
</dbReference>